<evidence type="ECO:0000313" key="12">
    <source>
        <dbReference type="Proteomes" id="UP000799049"/>
    </source>
</evidence>
<accession>A0A8K0F0J3</accession>
<evidence type="ECO:0000256" key="7">
    <source>
        <dbReference type="ARBA" id="ARBA00049197"/>
    </source>
</evidence>
<dbReference type="AlphaFoldDB" id="A0A8K0F0J3"/>
<dbReference type="Gene3D" id="3.40.50.720">
    <property type="entry name" value="NAD(P)-binding Rossmann-like Domain"/>
    <property type="match status" value="1"/>
</dbReference>
<dbReference type="FunFam" id="1.10.1040.10:FF:000006">
    <property type="entry name" value="3-hydroxyisobutyrate dehydrogenase"/>
    <property type="match status" value="1"/>
</dbReference>
<dbReference type="EMBL" id="VRVR01000046">
    <property type="protein sequence ID" value="KAF0852316.1"/>
    <property type="molecule type" value="Genomic_DNA"/>
</dbReference>
<evidence type="ECO:0000256" key="4">
    <source>
        <dbReference type="ARBA" id="ARBA00022456"/>
    </source>
</evidence>
<dbReference type="GO" id="GO:0008442">
    <property type="term" value="F:3-hydroxyisobutyrate dehydrogenase activity"/>
    <property type="evidence" value="ECO:0007669"/>
    <property type="project" value="UniProtKB-EC"/>
</dbReference>
<dbReference type="GO" id="GO:0050661">
    <property type="term" value="F:NADP binding"/>
    <property type="evidence" value="ECO:0007669"/>
    <property type="project" value="InterPro"/>
</dbReference>
<comment type="catalytic activity">
    <reaction evidence="7">
        <text>3-hydroxy-2-methylpropanoate + NAD(+) = 2-methyl-3-oxopropanoate + NADH + H(+)</text>
        <dbReference type="Rhea" id="RHEA:17681"/>
        <dbReference type="ChEBI" id="CHEBI:11805"/>
        <dbReference type="ChEBI" id="CHEBI:15378"/>
        <dbReference type="ChEBI" id="CHEBI:57540"/>
        <dbReference type="ChEBI" id="CHEBI:57700"/>
        <dbReference type="ChEBI" id="CHEBI:57945"/>
        <dbReference type="EC" id="1.1.1.31"/>
    </reaction>
</comment>
<dbReference type="InterPro" id="IPR008927">
    <property type="entry name" value="6-PGluconate_DH-like_C_sf"/>
</dbReference>
<evidence type="ECO:0000259" key="9">
    <source>
        <dbReference type="Pfam" id="PF03446"/>
    </source>
</evidence>
<dbReference type="GO" id="GO:0051287">
    <property type="term" value="F:NAD binding"/>
    <property type="evidence" value="ECO:0007669"/>
    <property type="project" value="InterPro"/>
</dbReference>
<gene>
    <name evidence="11" type="ORF">ANDGO_08043</name>
</gene>
<feature type="domain" description="6-phosphogluconate dehydrogenase NADP-binding" evidence="9">
    <location>
        <begin position="68"/>
        <end position="210"/>
    </location>
</feature>
<dbReference type="PANTHER" id="PTHR22981">
    <property type="entry name" value="3-HYDROXYISOBUTYRATE DEHYDROGENASE-RELATED"/>
    <property type="match status" value="1"/>
</dbReference>
<dbReference type="GO" id="GO:0006574">
    <property type="term" value="P:L-valine catabolic process"/>
    <property type="evidence" value="ECO:0007669"/>
    <property type="project" value="TreeGrafter"/>
</dbReference>
<evidence type="ECO:0000256" key="5">
    <source>
        <dbReference type="ARBA" id="ARBA00023002"/>
    </source>
</evidence>
<keyword evidence="5" id="KW-0560">Oxidoreductase</keyword>
<evidence type="ECO:0000256" key="6">
    <source>
        <dbReference type="ARBA" id="ARBA00023027"/>
    </source>
</evidence>
<feature type="domain" description="3-hydroxyisobutyrate dehydrogenase-like NAD-binding" evidence="10">
    <location>
        <begin position="214"/>
        <end position="341"/>
    </location>
</feature>
<proteinExistence type="inferred from homology"/>
<dbReference type="Gene3D" id="1.10.1040.10">
    <property type="entry name" value="N-(1-d-carboxylethyl)-l-norvaline Dehydrogenase, domain 2"/>
    <property type="match status" value="1"/>
</dbReference>
<dbReference type="Proteomes" id="UP000799049">
    <property type="component" value="Unassembled WGS sequence"/>
</dbReference>
<name>A0A8K0F0J3_ANDGO</name>
<dbReference type="PANTHER" id="PTHR22981:SF7">
    <property type="entry name" value="3-HYDROXYISOBUTYRATE DEHYDROGENASE, MITOCHONDRIAL"/>
    <property type="match status" value="1"/>
</dbReference>
<keyword evidence="4" id="KW-0101">Branched-chain amino acid catabolism</keyword>
<evidence type="ECO:0000256" key="1">
    <source>
        <dbReference type="ARBA" id="ARBA00005109"/>
    </source>
</evidence>
<comment type="caution">
    <text evidence="11">The sequence shown here is derived from an EMBL/GenBank/DDBJ whole genome shotgun (WGS) entry which is preliminary data.</text>
</comment>
<dbReference type="InterPro" id="IPR006115">
    <property type="entry name" value="6PGDH_NADP-bd"/>
</dbReference>
<dbReference type="Pfam" id="PF03446">
    <property type="entry name" value="NAD_binding_2"/>
    <property type="match status" value="1"/>
</dbReference>
<keyword evidence="6" id="KW-0520">NAD</keyword>
<feature type="region of interest" description="Disordered" evidence="8">
    <location>
        <begin position="30"/>
        <end position="56"/>
    </location>
</feature>
<comment type="similarity">
    <text evidence="2">Belongs to the HIBADH-related family. 3-hydroxyisobutyrate dehydrogenase subfamily.</text>
</comment>
<dbReference type="SUPFAM" id="SSF51735">
    <property type="entry name" value="NAD(P)-binding Rossmann-fold domains"/>
    <property type="match status" value="1"/>
</dbReference>
<sequence length="352" mass="35708">MHRRMVSTVSRPMTIGFIGLGQMGSRMAPHLLTARPNPNPNPSSSSSGSGSGASLDFDLDASGVPPRLLVCDNSSSAMASFCALHPSATAATIETIASTANIIVTMLPTPAIVDSVYSTLFARASTAGSDGSSTTSRRLFMDCSTIDAATTRALASRVPASSHFVDAPVSGGVNGAAQGTLTFMVGGPAASFAVAAPILRRMGKAVVHCGAAAGSGQVVKAANNLVLGVSMIAVAEAMAMGVRAGVDPAVLASVINVSTGRCWSSDSYNPVPGVMPNVPSARNYDGGFAVELMKKDIALALQAGKESGLSMAAAKLALQEYSALADHPDFKGKDFSAVYKYAMDQAAAASKA</sequence>
<evidence type="ECO:0000313" key="11">
    <source>
        <dbReference type="EMBL" id="KAF0852316.1"/>
    </source>
</evidence>
<organism evidence="11 12">
    <name type="scientific">Andalucia godoyi</name>
    <name type="common">Flagellate</name>
    <dbReference type="NCBI Taxonomy" id="505711"/>
    <lineage>
        <taxon>Eukaryota</taxon>
        <taxon>Discoba</taxon>
        <taxon>Jakobida</taxon>
        <taxon>Andalucina</taxon>
        <taxon>Andaluciidae</taxon>
        <taxon>Andalucia</taxon>
    </lineage>
</organism>
<dbReference type="PROSITE" id="PS00895">
    <property type="entry name" value="3_HYDROXYISOBUT_DH"/>
    <property type="match status" value="1"/>
</dbReference>
<dbReference type="InterPro" id="IPR036291">
    <property type="entry name" value="NAD(P)-bd_dom_sf"/>
</dbReference>
<evidence type="ECO:0000256" key="2">
    <source>
        <dbReference type="ARBA" id="ARBA00006013"/>
    </source>
</evidence>
<evidence type="ECO:0000256" key="8">
    <source>
        <dbReference type="SAM" id="MobiDB-lite"/>
    </source>
</evidence>
<keyword evidence="12" id="KW-1185">Reference proteome</keyword>
<evidence type="ECO:0000256" key="3">
    <source>
        <dbReference type="ARBA" id="ARBA00012991"/>
    </source>
</evidence>
<evidence type="ECO:0000259" key="10">
    <source>
        <dbReference type="Pfam" id="PF14833"/>
    </source>
</evidence>
<dbReference type="InterPro" id="IPR002204">
    <property type="entry name" value="3-OH-isobutyrate_DH-rel_CS"/>
</dbReference>
<dbReference type="InterPro" id="IPR029154">
    <property type="entry name" value="HIBADH-like_NADP-bd"/>
</dbReference>
<comment type="pathway">
    <text evidence="1">Amino-acid degradation; L-valine degradation.</text>
</comment>
<reference evidence="11" key="1">
    <citation type="submission" date="2019-09" db="EMBL/GenBank/DDBJ databases">
        <title>The Mitochondrial Proteome of the Jakobid, Andalucia godoyi, a Protist With the Most Gene-Rich and Bacteria-Like Mitochondrial Genome.</title>
        <authorList>
            <person name="Gray M.W."/>
            <person name="Burger G."/>
            <person name="Derelle R."/>
            <person name="Klimes V."/>
            <person name="Leger M."/>
            <person name="Sarrasin M."/>
            <person name="Vlcek C."/>
            <person name="Roger A.J."/>
            <person name="Elias M."/>
            <person name="Lang B.F."/>
        </authorList>
    </citation>
    <scope>NUCLEOTIDE SEQUENCE</scope>
    <source>
        <strain evidence="11">And28</strain>
    </source>
</reference>
<protein>
    <recommendedName>
        <fullName evidence="3">3-hydroxyisobutyrate dehydrogenase</fullName>
        <ecNumber evidence="3">1.1.1.31</ecNumber>
    </recommendedName>
</protein>
<dbReference type="EC" id="1.1.1.31" evidence="3"/>
<dbReference type="OrthoDB" id="435038at2759"/>
<dbReference type="SUPFAM" id="SSF48179">
    <property type="entry name" value="6-phosphogluconate dehydrogenase C-terminal domain-like"/>
    <property type="match status" value="1"/>
</dbReference>
<dbReference type="InterPro" id="IPR013328">
    <property type="entry name" value="6PGD_dom2"/>
</dbReference>
<dbReference type="Pfam" id="PF14833">
    <property type="entry name" value="NAD_binding_11"/>
    <property type="match status" value="1"/>
</dbReference>